<dbReference type="EMBL" id="LR796652">
    <property type="protein sequence ID" value="CAB4157758.1"/>
    <property type="molecule type" value="Genomic_DNA"/>
</dbReference>
<reference evidence="2" key="1">
    <citation type="submission" date="2020-04" db="EMBL/GenBank/DDBJ databases">
        <authorList>
            <person name="Chiriac C."/>
            <person name="Salcher M."/>
            <person name="Ghai R."/>
            <person name="Kavagutti S V."/>
        </authorList>
    </citation>
    <scope>NUCLEOTIDE SEQUENCE</scope>
</reference>
<evidence type="ECO:0000313" key="1">
    <source>
        <dbReference type="EMBL" id="CAB4140645.1"/>
    </source>
</evidence>
<gene>
    <name evidence="1" type="ORF">UFOVP409_59</name>
    <name evidence="2" type="ORF">UFOVP684_43</name>
</gene>
<dbReference type="EMBL" id="LR796382">
    <property type="protein sequence ID" value="CAB4140645.1"/>
    <property type="molecule type" value="Genomic_DNA"/>
</dbReference>
<sequence>MPLVVADRVRETSTTAGTGTLTLAGAVAGFQSFAVIGNGNTTYYSIVDSTANTWEVGIGTYTSSGTTLARTTVLSNSSGTTSPISFAANSKDVFATYPAGKSVHEDADNTAYAEQVGASNGIVLNKLTVATSFSIPSGYSAMSAGPITINGGVSVTVPSGSKWVVF</sequence>
<proteinExistence type="predicted"/>
<accession>A0A6J5NLE3</accession>
<organism evidence="2">
    <name type="scientific">uncultured Caudovirales phage</name>
    <dbReference type="NCBI Taxonomy" id="2100421"/>
    <lineage>
        <taxon>Viruses</taxon>
        <taxon>Duplodnaviria</taxon>
        <taxon>Heunggongvirae</taxon>
        <taxon>Uroviricota</taxon>
        <taxon>Caudoviricetes</taxon>
        <taxon>Peduoviridae</taxon>
        <taxon>Maltschvirus</taxon>
        <taxon>Maltschvirus maltsch</taxon>
    </lineage>
</organism>
<protein>
    <submittedName>
        <fullName evidence="2">Uncharacterized protein</fullName>
    </submittedName>
</protein>
<evidence type="ECO:0000313" key="2">
    <source>
        <dbReference type="EMBL" id="CAB4157758.1"/>
    </source>
</evidence>
<name>A0A6J5NLE3_9CAUD</name>